<reference evidence="2 3" key="1">
    <citation type="submission" date="2019-12" db="EMBL/GenBank/DDBJ databases">
        <authorList>
            <person name="Reyes-Prieto M."/>
        </authorList>
    </citation>
    <scope>NUCLEOTIDE SEQUENCE [LARGE SCALE GENOMIC DNA]</scope>
    <source>
        <strain evidence="2">HF14-78462</strain>
    </source>
</reference>
<protein>
    <submittedName>
        <fullName evidence="2">Uncharacterized protein</fullName>
    </submittedName>
</protein>
<name>A0A5S9NFZ2_9HYPH</name>
<sequence length="207" mass="22981">MPATPFRSLRFAVPLLLLTAAPALAAAPTGGLWPCIQRKVPVLAYGQMWSGPSIENLAWQEDRAVAELVPVLVAQRTPIDDATRRIEEFAGKAGAEKKERLTRLFAGVFDQINARRSRIISGIERYSQHQIELSKRIKDESLDLAKAKKAATGDADKAKAAELEQRLLWDTRIYDARNQAMTAVCESPVLLEQRAFSLARAIQNVME</sequence>
<feature type="chain" id="PRO_5024974786" evidence="1">
    <location>
        <begin position="26"/>
        <end position="207"/>
    </location>
</feature>
<accession>A0A5S9NFZ2</accession>
<dbReference type="EMBL" id="CACSAS010000001">
    <property type="protein sequence ID" value="CAA0088781.1"/>
    <property type="molecule type" value="Genomic_DNA"/>
</dbReference>
<proteinExistence type="predicted"/>
<feature type="signal peptide" evidence="1">
    <location>
        <begin position="1"/>
        <end position="25"/>
    </location>
</feature>
<organism evidence="2 3">
    <name type="scientific">Starkeya nomas</name>
    <dbReference type="NCBI Taxonomy" id="2666134"/>
    <lineage>
        <taxon>Bacteria</taxon>
        <taxon>Pseudomonadati</taxon>
        <taxon>Pseudomonadota</taxon>
        <taxon>Alphaproteobacteria</taxon>
        <taxon>Hyphomicrobiales</taxon>
        <taxon>Xanthobacteraceae</taxon>
        <taxon>Starkeya</taxon>
    </lineage>
</organism>
<keyword evidence="3" id="KW-1185">Reference proteome</keyword>
<evidence type="ECO:0000313" key="2">
    <source>
        <dbReference type="EMBL" id="CAA0088781.1"/>
    </source>
</evidence>
<dbReference type="Proteomes" id="UP000433050">
    <property type="component" value="Unassembled WGS sequence"/>
</dbReference>
<gene>
    <name evidence="2" type="ORF">STARVERO_00779</name>
</gene>
<evidence type="ECO:0000256" key="1">
    <source>
        <dbReference type="SAM" id="SignalP"/>
    </source>
</evidence>
<evidence type="ECO:0000313" key="3">
    <source>
        <dbReference type="Proteomes" id="UP000433050"/>
    </source>
</evidence>
<dbReference type="AlphaFoldDB" id="A0A5S9NFZ2"/>
<dbReference type="RefSeq" id="WP_159597978.1">
    <property type="nucleotide sequence ID" value="NZ_CACSAS010000001.1"/>
</dbReference>
<keyword evidence="1" id="KW-0732">Signal</keyword>